<accession>A0A4Q7J7W2</accession>
<evidence type="ECO:0000259" key="1">
    <source>
        <dbReference type="PROSITE" id="PS51819"/>
    </source>
</evidence>
<dbReference type="PROSITE" id="PS51819">
    <property type="entry name" value="VOC"/>
    <property type="match status" value="1"/>
</dbReference>
<dbReference type="Gene3D" id="3.30.720.110">
    <property type="match status" value="1"/>
</dbReference>
<dbReference type="AlphaFoldDB" id="A0A4Q7J7W2"/>
<dbReference type="RefSeq" id="WP_130477247.1">
    <property type="nucleotide sequence ID" value="NZ_SFCC01000010.1"/>
</dbReference>
<feature type="domain" description="VOC" evidence="1">
    <location>
        <begin position="47"/>
        <end position="169"/>
    </location>
</feature>
<dbReference type="EMBL" id="SFCC01000010">
    <property type="protein sequence ID" value="RZQ62154.1"/>
    <property type="molecule type" value="Genomic_DNA"/>
</dbReference>
<dbReference type="InterPro" id="IPR037523">
    <property type="entry name" value="VOC_core"/>
</dbReference>
<dbReference type="InterPro" id="IPR004360">
    <property type="entry name" value="Glyas_Fos-R_dOase_dom"/>
</dbReference>
<dbReference type="SUPFAM" id="SSF54593">
    <property type="entry name" value="Glyoxalase/Bleomycin resistance protein/Dihydroxybiphenyl dioxygenase"/>
    <property type="match status" value="1"/>
</dbReference>
<dbReference type="PANTHER" id="PTHR34109">
    <property type="entry name" value="BNAUNNG04460D PROTEIN-RELATED"/>
    <property type="match status" value="1"/>
</dbReference>
<dbReference type="Pfam" id="PF00903">
    <property type="entry name" value="Glyoxalase"/>
    <property type="match status" value="1"/>
</dbReference>
<evidence type="ECO:0000313" key="2">
    <source>
        <dbReference type="EMBL" id="RZQ62154.1"/>
    </source>
</evidence>
<name>A0A4Q7J7W2_9PSEU</name>
<protein>
    <recommendedName>
        <fullName evidence="1">VOC domain-containing protein</fullName>
    </recommendedName>
</protein>
<dbReference type="InterPro" id="IPR029068">
    <property type="entry name" value="Glyas_Bleomycin-R_OHBP_Dase"/>
</dbReference>
<dbReference type="PANTHER" id="PTHR34109:SF1">
    <property type="entry name" value="VOC DOMAIN-CONTAINING PROTEIN"/>
    <property type="match status" value="1"/>
</dbReference>
<sequence>MTDPFDALRAENTPVAPDPAFAAELRARLVDAVLNGDDITSDRVTATVHALTPYLAVSDARGAMRFYVDVFDATVRGEPVIMTDGKVGHAEVAIGDSVLMLAEEFPEIGHTVAASGGPLIRVEVLDVDRAVARASELGASVDRAPRDTGHGYGANITDPFGQRWMLAQRPG</sequence>
<dbReference type="Gene3D" id="3.30.720.120">
    <property type="match status" value="1"/>
</dbReference>
<evidence type="ECO:0000313" key="3">
    <source>
        <dbReference type="Proteomes" id="UP000292003"/>
    </source>
</evidence>
<reference evidence="2 3" key="1">
    <citation type="submission" date="2019-02" db="EMBL/GenBank/DDBJ databases">
        <title>Draft genome sequence of Amycolatopsis sp. 8-3EHSu isolated from roots of Suaeda maritima.</title>
        <authorList>
            <person name="Duangmal K."/>
            <person name="Chantavorakit T."/>
        </authorList>
    </citation>
    <scope>NUCLEOTIDE SEQUENCE [LARGE SCALE GENOMIC DNA]</scope>
    <source>
        <strain evidence="2 3">8-3EHSu</strain>
    </source>
</reference>
<organism evidence="2 3">
    <name type="scientific">Amycolatopsis suaedae</name>
    <dbReference type="NCBI Taxonomy" id="2510978"/>
    <lineage>
        <taxon>Bacteria</taxon>
        <taxon>Bacillati</taxon>
        <taxon>Actinomycetota</taxon>
        <taxon>Actinomycetes</taxon>
        <taxon>Pseudonocardiales</taxon>
        <taxon>Pseudonocardiaceae</taxon>
        <taxon>Amycolatopsis</taxon>
    </lineage>
</organism>
<dbReference type="Proteomes" id="UP000292003">
    <property type="component" value="Unassembled WGS sequence"/>
</dbReference>
<dbReference type="OrthoDB" id="9795306at2"/>
<comment type="caution">
    <text evidence="2">The sequence shown here is derived from an EMBL/GenBank/DDBJ whole genome shotgun (WGS) entry which is preliminary data.</text>
</comment>
<keyword evidence="3" id="KW-1185">Reference proteome</keyword>
<proteinExistence type="predicted"/>
<gene>
    <name evidence="2" type="ORF">EWH70_21525</name>
</gene>